<reference evidence="8 9" key="1">
    <citation type="submission" date="2020-04" db="EMBL/GenBank/DDBJ databases">
        <title>Genome sequencing of novel species.</title>
        <authorList>
            <person name="Heo J."/>
            <person name="Kim S.-J."/>
            <person name="Kim J.-S."/>
            <person name="Hong S.-B."/>
            <person name="Kwon S.-W."/>
        </authorList>
    </citation>
    <scope>NUCLEOTIDE SEQUENCE [LARGE SCALE GENOMIC DNA]</scope>
    <source>
        <strain evidence="8 9">GN2-R2</strain>
    </source>
</reference>
<organism evidence="8 9">
    <name type="scientific">Massilia forsythiae</name>
    <dbReference type="NCBI Taxonomy" id="2728020"/>
    <lineage>
        <taxon>Bacteria</taxon>
        <taxon>Pseudomonadati</taxon>
        <taxon>Pseudomonadota</taxon>
        <taxon>Betaproteobacteria</taxon>
        <taxon>Burkholderiales</taxon>
        <taxon>Oxalobacteraceae</taxon>
        <taxon>Telluria group</taxon>
        <taxon>Massilia</taxon>
    </lineage>
</organism>
<dbReference type="Proteomes" id="UP000502415">
    <property type="component" value="Chromosome"/>
</dbReference>
<dbReference type="Pfam" id="PF01557">
    <property type="entry name" value="FAA_hydrolase"/>
    <property type="match status" value="1"/>
</dbReference>
<evidence type="ECO:0000256" key="5">
    <source>
        <dbReference type="SAM" id="MobiDB-lite"/>
    </source>
</evidence>
<dbReference type="GO" id="GO:0046872">
    <property type="term" value="F:metal ion binding"/>
    <property type="evidence" value="ECO:0007669"/>
    <property type="project" value="UniProtKB-KW"/>
</dbReference>
<dbReference type="PANTHER" id="PTHR42796">
    <property type="entry name" value="FUMARYLACETOACETATE HYDROLASE DOMAIN-CONTAINING PROTEIN 2A-RELATED"/>
    <property type="match status" value="1"/>
</dbReference>
<gene>
    <name evidence="8" type="ORF">HH212_19695</name>
</gene>
<protein>
    <submittedName>
        <fullName evidence="8">Fumarylacetoacetate hydrolase family protein</fullName>
    </submittedName>
</protein>
<dbReference type="PANTHER" id="PTHR42796:SF4">
    <property type="entry name" value="FUMARYLACETOACETATE HYDROLASE DOMAIN-CONTAINING PROTEIN 2A"/>
    <property type="match status" value="1"/>
</dbReference>
<dbReference type="AlphaFoldDB" id="A0A7Z2VYZ2"/>
<evidence type="ECO:0000259" key="7">
    <source>
        <dbReference type="Pfam" id="PF01557"/>
    </source>
</evidence>
<dbReference type="EMBL" id="CP051685">
    <property type="protein sequence ID" value="QJE01967.1"/>
    <property type="molecule type" value="Genomic_DNA"/>
</dbReference>
<comment type="similarity">
    <text evidence="2">Belongs to the FAH family.</text>
</comment>
<evidence type="ECO:0000256" key="1">
    <source>
        <dbReference type="ARBA" id="ARBA00001946"/>
    </source>
</evidence>
<keyword evidence="9" id="KW-1185">Reference proteome</keyword>
<dbReference type="PROSITE" id="PS51318">
    <property type="entry name" value="TAT"/>
    <property type="match status" value="1"/>
</dbReference>
<feature type="signal peptide" evidence="6">
    <location>
        <begin position="1"/>
        <end position="29"/>
    </location>
</feature>
<dbReference type="InterPro" id="IPR051121">
    <property type="entry name" value="FAH"/>
</dbReference>
<dbReference type="KEGG" id="mfy:HH212_19695"/>
<comment type="cofactor">
    <cofactor evidence="1">
        <name>Mg(2+)</name>
        <dbReference type="ChEBI" id="CHEBI:18420"/>
    </cofactor>
</comment>
<evidence type="ECO:0000256" key="4">
    <source>
        <dbReference type="ARBA" id="ARBA00022801"/>
    </source>
</evidence>
<feature type="region of interest" description="Disordered" evidence="5">
    <location>
        <begin position="27"/>
        <end position="46"/>
    </location>
</feature>
<dbReference type="Gene3D" id="3.90.850.10">
    <property type="entry name" value="Fumarylacetoacetase-like, C-terminal domain"/>
    <property type="match status" value="1"/>
</dbReference>
<proteinExistence type="inferred from homology"/>
<evidence type="ECO:0000313" key="8">
    <source>
        <dbReference type="EMBL" id="QJE01967.1"/>
    </source>
</evidence>
<sequence length="367" mass="39773">MDNHRRNLLKASASAAVGSLLAGAGSAQAQAREQEHSPGGINGAQVKSVPPLAARVGLRLATCVPGADGAQAVMVVLDDGRMIDLQAEAARQKTKLGFDAGSMLELIKSGDAGLEQVRTLAARALRDKAPLLPLAQARLLSPIPRPDRNIYCVGWNYLDHFEEGKNARADKRTETLPDHPVFFTKATHTMNGPFDPIPQDAANSTQTDWEAELAVIVGRRGRNIAEDQAMDYVFGYAVYNDTTERDIQQKRHGGQWFKGKSLDGHGPMGPWIVTAAGVRLDDMRIVCRVNGVEKQNAGYKQMYFKIPRIIAELSRGMTLEPGDIIATGTPSGVGFARKPPEFMKHGDVMETEITGIGVIRNTIRAEG</sequence>
<dbReference type="GO" id="GO:0016787">
    <property type="term" value="F:hydrolase activity"/>
    <property type="evidence" value="ECO:0007669"/>
    <property type="project" value="UniProtKB-KW"/>
</dbReference>
<keyword evidence="4 8" id="KW-0378">Hydrolase</keyword>
<dbReference type="RefSeq" id="WP_170204054.1">
    <property type="nucleotide sequence ID" value="NZ_CP051685.1"/>
</dbReference>
<dbReference type="InterPro" id="IPR006311">
    <property type="entry name" value="TAT_signal"/>
</dbReference>
<dbReference type="GO" id="GO:0016853">
    <property type="term" value="F:isomerase activity"/>
    <property type="evidence" value="ECO:0007669"/>
    <property type="project" value="UniProtKB-ARBA"/>
</dbReference>
<name>A0A7Z2VYZ2_9BURK</name>
<keyword evidence="6" id="KW-0732">Signal</keyword>
<evidence type="ECO:0000256" key="2">
    <source>
        <dbReference type="ARBA" id="ARBA00010211"/>
    </source>
</evidence>
<dbReference type="InterPro" id="IPR011234">
    <property type="entry name" value="Fumarylacetoacetase-like_C"/>
</dbReference>
<dbReference type="InterPro" id="IPR036663">
    <property type="entry name" value="Fumarylacetoacetase_C_sf"/>
</dbReference>
<evidence type="ECO:0000256" key="6">
    <source>
        <dbReference type="SAM" id="SignalP"/>
    </source>
</evidence>
<feature type="domain" description="Fumarylacetoacetase-like C-terminal" evidence="7">
    <location>
        <begin position="150"/>
        <end position="363"/>
    </location>
</feature>
<evidence type="ECO:0000313" key="9">
    <source>
        <dbReference type="Proteomes" id="UP000502415"/>
    </source>
</evidence>
<dbReference type="SUPFAM" id="SSF56529">
    <property type="entry name" value="FAH"/>
    <property type="match status" value="1"/>
</dbReference>
<keyword evidence="3" id="KW-0479">Metal-binding</keyword>
<dbReference type="FunFam" id="3.90.850.10:FF:000002">
    <property type="entry name" value="2-hydroxyhepta-2,4-diene-1,7-dioate isomerase"/>
    <property type="match status" value="1"/>
</dbReference>
<dbReference type="GO" id="GO:0019752">
    <property type="term" value="P:carboxylic acid metabolic process"/>
    <property type="evidence" value="ECO:0007669"/>
    <property type="project" value="UniProtKB-ARBA"/>
</dbReference>
<evidence type="ECO:0000256" key="3">
    <source>
        <dbReference type="ARBA" id="ARBA00022723"/>
    </source>
</evidence>
<feature type="chain" id="PRO_5031191892" evidence="6">
    <location>
        <begin position="30"/>
        <end position="367"/>
    </location>
</feature>
<accession>A0A7Z2VYZ2</accession>